<dbReference type="Pfam" id="PF13481">
    <property type="entry name" value="AAA_25"/>
    <property type="match status" value="1"/>
</dbReference>
<dbReference type="Gene3D" id="3.40.50.300">
    <property type="entry name" value="P-loop containing nucleotide triphosphate hydrolases"/>
    <property type="match status" value="1"/>
</dbReference>
<dbReference type="InterPro" id="IPR027417">
    <property type="entry name" value="P-loop_NTPase"/>
</dbReference>
<protein>
    <submittedName>
        <fullName evidence="1">AAA domain protein</fullName>
    </submittedName>
</protein>
<dbReference type="AlphaFoldDB" id="U2MJF9"/>
<dbReference type="PATRIC" id="fig|1395125.3.peg.2041"/>
<evidence type="ECO:0000313" key="1">
    <source>
        <dbReference type="EMBL" id="ERJ99393.1"/>
    </source>
</evidence>
<gene>
    <name evidence="1" type="ORF">HMPREF9145_1863</name>
</gene>
<organism evidence="1 2">
    <name type="scientific">Segatella salivae F0493</name>
    <dbReference type="NCBI Taxonomy" id="1395125"/>
    <lineage>
        <taxon>Bacteria</taxon>
        <taxon>Pseudomonadati</taxon>
        <taxon>Bacteroidota</taxon>
        <taxon>Bacteroidia</taxon>
        <taxon>Bacteroidales</taxon>
        <taxon>Prevotellaceae</taxon>
        <taxon>Segatella</taxon>
    </lineage>
</organism>
<evidence type="ECO:0000313" key="2">
    <source>
        <dbReference type="Proteomes" id="UP000017023"/>
    </source>
</evidence>
<reference evidence="1 2" key="1">
    <citation type="submission" date="2013-08" db="EMBL/GenBank/DDBJ databases">
        <authorList>
            <person name="Durkin A.S."/>
            <person name="Haft D.R."/>
            <person name="McCorrison J."/>
            <person name="Torralba M."/>
            <person name="Gillis M."/>
            <person name="Haft D.H."/>
            <person name="Methe B."/>
            <person name="Sutton G."/>
            <person name="Nelson K.E."/>
        </authorList>
    </citation>
    <scope>NUCLEOTIDE SEQUENCE [LARGE SCALE GENOMIC DNA]</scope>
    <source>
        <strain evidence="1 2">F0493</strain>
    </source>
</reference>
<sequence>MNTTDYENIWQKSLIHITDEFALPPVVLQAGEAIIGTLGNFSVSTGKAKAKKTFNVSAIVAAALINGKVLEYQASFPESKRTILYFDTEQSPYHCQLVMQRILRLAKLPIDKELQNLKFSHLRAIADPNERREIIRYAIYNTPNVGLVVIDGIRDLMLDINNSTEATKLVGDLMQWTSEQNIHIQTVLHLNKGDDNARGHIGTELNNKAETVLQVTKDNTLPDRSIVAPAIIRSKPFDKFAFRLKEVEDEMCVPEIDSTYTDNERKPPRSSYHELSDTEHRNALKQAFVTSEVLSYGEIIAALKKAYTEVVGQSYGQTKLKELLQFLLNKGMVIKEERGKYRLN</sequence>
<name>U2MJF9_9BACT</name>
<proteinExistence type="predicted"/>
<dbReference type="SUPFAM" id="SSF52540">
    <property type="entry name" value="P-loop containing nucleoside triphosphate hydrolases"/>
    <property type="match status" value="1"/>
</dbReference>
<accession>U2MJF9</accession>
<comment type="caution">
    <text evidence="1">The sequence shown here is derived from an EMBL/GenBank/DDBJ whole genome shotgun (WGS) entry which is preliminary data.</text>
</comment>
<dbReference type="EMBL" id="AWGW01000026">
    <property type="protein sequence ID" value="ERJ99393.1"/>
    <property type="molecule type" value="Genomic_DNA"/>
</dbReference>
<dbReference type="Proteomes" id="UP000017023">
    <property type="component" value="Unassembled WGS sequence"/>
</dbReference>